<organism evidence="1">
    <name type="scientific">Streptomyces sp. R44</name>
    <dbReference type="NCBI Taxonomy" id="3238633"/>
    <lineage>
        <taxon>Bacteria</taxon>
        <taxon>Bacillati</taxon>
        <taxon>Actinomycetota</taxon>
        <taxon>Actinomycetes</taxon>
        <taxon>Kitasatosporales</taxon>
        <taxon>Streptomycetaceae</taxon>
        <taxon>Streptomyces</taxon>
    </lineage>
</organism>
<accession>A0AB39TEI6</accession>
<gene>
    <name evidence="1" type="ORF">AB5J54_41120</name>
</gene>
<reference evidence="1" key="1">
    <citation type="submission" date="2024-07" db="EMBL/GenBank/DDBJ databases">
        <authorList>
            <person name="Yu S.T."/>
        </authorList>
    </citation>
    <scope>NUCLEOTIDE SEQUENCE</scope>
    <source>
        <strain evidence="1">R44</strain>
    </source>
</reference>
<proteinExistence type="predicted"/>
<dbReference type="Pfam" id="PF10706">
    <property type="entry name" value="Aminoglyc_resit"/>
    <property type="match status" value="1"/>
</dbReference>
<dbReference type="Gene3D" id="3.30.460.40">
    <property type="match status" value="1"/>
</dbReference>
<sequence>MQHAIFGLDTGGVMMSAADALTVIRALEVAGIDVWLGDGGWGVDALLGEQTRPHKDVDVIVRVDQARDLVAALQARGFAVAEGRLNSCFVLRDQNGRTVDVHPVVFDRDGNGNYTMENSEVWVYAAAWFGGSGVIKGQPVRCLTAQGQVLCHTGYPLDDEDRQDMAALHRRFGVELLPEQLPAATN</sequence>
<protein>
    <submittedName>
        <fullName evidence="1">Amino acid transporter</fullName>
    </submittedName>
</protein>
<dbReference type="AlphaFoldDB" id="A0AB39TEI6"/>
<dbReference type="EMBL" id="CP163444">
    <property type="protein sequence ID" value="XDQ76520.1"/>
    <property type="molecule type" value="Genomic_DNA"/>
</dbReference>
<dbReference type="RefSeq" id="WP_369149146.1">
    <property type="nucleotide sequence ID" value="NZ_CP163444.1"/>
</dbReference>
<evidence type="ECO:0000313" key="1">
    <source>
        <dbReference type="EMBL" id="XDQ76520.1"/>
    </source>
</evidence>
<name>A0AB39TEI6_9ACTN</name>
<dbReference type="InterPro" id="IPR019646">
    <property type="entry name" value="Aminoglyc_AdlTrfase"/>
</dbReference>